<feature type="compositionally biased region" description="Low complexity" evidence="1">
    <location>
        <begin position="33"/>
        <end position="47"/>
    </location>
</feature>
<dbReference type="OrthoDB" id="337038at2759"/>
<feature type="signal peptide" evidence="2">
    <location>
        <begin position="1"/>
        <end position="28"/>
    </location>
</feature>
<protein>
    <recommendedName>
        <fullName evidence="3">SCP domain-containing protein</fullName>
    </recommendedName>
</protein>
<dbReference type="InterPro" id="IPR014044">
    <property type="entry name" value="CAP_dom"/>
</dbReference>
<dbReference type="AlphaFoldDB" id="A0A811RV68"/>
<proteinExistence type="predicted"/>
<feature type="compositionally biased region" description="Basic and acidic residues" evidence="1">
    <location>
        <begin position="80"/>
        <end position="102"/>
    </location>
</feature>
<evidence type="ECO:0000313" key="5">
    <source>
        <dbReference type="Proteomes" id="UP000604825"/>
    </source>
</evidence>
<reference evidence="4" key="1">
    <citation type="submission" date="2020-10" db="EMBL/GenBank/DDBJ databases">
        <authorList>
            <person name="Han B."/>
            <person name="Lu T."/>
            <person name="Zhao Q."/>
            <person name="Huang X."/>
            <person name="Zhao Y."/>
        </authorList>
    </citation>
    <scope>NUCLEOTIDE SEQUENCE</scope>
</reference>
<dbReference type="FunFam" id="3.40.33.10:FF:000004">
    <property type="entry name" value="CAP, cysteine-rich secretory protein, antigen 5"/>
    <property type="match status" value="1"/>
</dbReference>
<name>A0A811RV68_9POAL</name>
<evidence type="ECO:0000259" key="3">
    <source>
        <dbReference type="SMART" id="SM00198"/>
    </source>
</evidence>
<dbReference type="Gene3D" id="3.40.33.10">
    <property type="entry name" value="CAP"/>
    <property type="match status" value="1"/>
</dbReference>
<feature type="domain" description="SCP" evidence="3">
    <location>
        <begin position="130"/>
        <end position="261"/>
    </location>
</feature>
<dbReference type="Proteomes" id="UP000604825">
    <property type="component" value="Unassembled WGS sequence"/>
</dbReference>
<organism evidence="4 5">
    <name type="scientific">Miscanthus lutarioriparius</name>
    <dbReference type="NCBI Taxonomy" id="422564"/>
    <lineage>
        <taxon>Eukaryota</taxon>
        <taxon>Viridiplantae</taxon>
        <taxon>Streptophyta</taxon>
        <taxon>Embryophyta</taxon>
        <taxon>Tracheophyta</taxon>
        <taxon>Spermatophyta</taxon>
        <taxon>Magnoliopsida</taxon>
        <taxon>Liliopsida</taxon>
        <taxon>Poales</taxon>
        <taxon>Poaceae</taxon>
        <taxon>PACMAD clade</taxon>
        <taxon>Panicoideae</taxon>
        <taxon>Andropogonodae</taxon>
        <taxon>Andropogoneae</taxon>
        <taxon>Saccharinae</taxon>
        <taxon>Miscanthus</taxon>
    </lineage>
</organism>
<dbReference type="InterPro" id="IPR035940">
    <property type="entry name" value="CAP_sf"/>
</dbReference>
<dbReference type="SUPFAM" id="SSF55797">
    <property type="entry name" value="PR-1-like"/>
    <property type="match status" value="1"/>
</dbReference>
<dbReference type="Pfam" id="PF00188">
    <property type="entry name" value="CAP"/>
    <property type="match status" value="1"/>
</dbReference>
<feature type="chain" id="PRO_5032514816" description="SCP domain-containing protein" evidence="2">
    <location>
        <begin position="29"/>
        <end position="293"/>
    </location>
</feature>
<keyword evidence="2" id="KW-0732">Signal</keyword>
<accession>A0A811RV68</accession>
<evidence type="ECO:0000256" key="2">
    <source>
        <dbReference type="SAM" id="SignalP"/>
    </source>
</evidence>
<sequence length="293" mass="32698">MARRLVMLRSPSGSMAVVLLLAVAVVLSNVPSSALASSASSSSSLPSERTGSSGGGDEQEAPAPPSSDDEDDKEQEQEMDPEKQKQKEKERQMAKQQAAEEEKVAQQELLKYAQEKHIVSSTNGAGWYKGIAREFVDAHNELRARYGVTPMKWDRKLARQARRWSNAMRKDCQLLHSGHEYGQSVFRSHDDWNATAREAVIWWGKEETIYDKQREKCLDGKSFKECGHFALMVAKRSTKVGCARAECFKGGVFITCNYYASDLKDKDKDKNKTRATDSTIHASSVCSSFINCT</sequence>
<dbReference type="EMBL" id="CAJGYO010000017">
    <property type="protein sequence ID" value="CAD6332586.1"/>
    <property type="molecule type" value="Genomic_DNA"/>
</dbReference>
<keyword evidence="5" id="KW-1185">Reference proteome</keyword>
<dbReference type="SMART" id="SM00198">
    <property type="entry name" value="SCP"/>
    <property type="match status" value="1"/>
</dbReference>
<comment type="caution">
    <text evidence="4">The sequence shown here is derived from an EMBL/GenBank/DDBJ whole genome shotgun (WGS) entry which is preliminary data.</text>
</comment>
<feature type="compositionally biased region" description="Acidic residues" evidence="1">
    <location>
        <begin position="67"/>
        <end position="79"/>
    </location>
</feature>
<gene>
    <name evidence="4" type="ORF">NCGR_LOCUS56684</name>
</gene>
<dbReference type="InterPro" id="IPR001283">
    <property type="entry name" value="CRISP-related"/>
</dbReference>
<dbReference type="PANTHER" id="PTHR10334">
    <property type="entry name" value="CYSTEINE-RICH SECRETORY PROTEIN-RELATED"/>
    <property type="match status" value="1"/>
</dbReference>
<feature type="region of interest" description="Disordered" evidence="1">
    <location>
        <begin position="33"/>
        <end position="102"/>
    </location>
</feature>
<evidence type="ECO:0000313" key="4">
    <source>
        <dbReference type="EMBL" id="CAD6332586.1"/>
    </source>
</evidence>
<evidence type="ECO:0000256" key="1">
    <source>
        <dbReference type="SAM" id="MobiDB-lite"/>
    </source>
</evidence>